<dbReference type="NCBIfam" id="NF045597">
    <property type="entry name" value="TudS_rel_CD3072"/>
    <property type="match status" value="1"/>
</dbReference>
<dbReference type="KEGG" id="ahs:AHALO_0920"/>
<dbReference type="InterPro" id="IPR054648">
    <property type="entry name" value="TudS-rel"/>
</dbReference>
<comment type="caution">
    <text evidence="1">The sequence shown here is derived from an EMBL/GenBank/DDBJ whole genome shotgun (WGS) entry which is preliminary data.</text>
</comment>
<dbReference type="RefSeq" id="WP_101183604.1">
    <property type="nucleotide sequence ID" value="NZ_CP031218.1"/>
</dbReference>
<dbReference type="OrthoDB" id="5420310at2"/>
<name>A0A2N1J5U1_9BACT</name>
<evidence type="ECO:0000313" key="2">
    <source>
        <dbReference type="Proteomes" id="UP000233248"/>
    </source>
</evidence>
<reference evidence="1 2" key="1">
    <citation type="submission" date="2017-09" db="EMBL/GenBank/DDBJ databases">
        <title>Genomics of the genus Arcobacter.</title>
        <authorList>
            <person name="Perez-Cataluna A."/>
            <person name="Figueras M.J."/>
            <person name="Salas-Masso N."/>
        </authorList>
    </citation>
    <scope>NUCLEOTIDE SEQUENCE [LARGE SCALE GENOMIC DNA]</scope>
    <source>
        <strain evidence="1 2">DSM 18005</strain>
    </source>
</reference>
<organism evidence="1 2">
    <name type="scientific">Malaciobacter halophilus</name>
    <dbReference type="NCBI Taxonomy" id="197482"/>
    <lineage>
        <taxon>Bacteria</taxon>
        <taxon>Pseudomonadati</taxon>
        <taxon>Campylobacterota</taxon>
        <taxon>Epsilonproteobacteria</taxon>
        <taxon>Campylobacterales</taxon>
        <taxon>Arcobacteraceae</taxon>
        <taxon>Malaciobacter</taxon>
    </lineage>
</organism>
<accession>A0A2N1J5U1</accession>
<dbReference type="EMBL" id="NXIF01000007">
    <property type="protein sequence ID" value="PKI81938.1"/>
    <property type="molecule type" value="Genomic_DNA"/>
</dbReference>
<dbReference type="AlphaFoldDB" id="A0A2N1J5U1"/>
<gene>
    <name evidence="1" type="ORF">CP960_02225</name>
</gene>
<keyword evidence="2" id="KW-1185">Reference proteome</keyword>
<protein>
    <recommendedName>
        <fullName evidence="3">DUF523 domain-containing protein</fullName>
    </recommendedName>
</protein>
<proteinExistence type="predicted"/>
<evidence type="ECO:0000313" key="1">
    <source>
        <dbReference type="EMBL" id="PKI81938.1"/>
    </source>
</evidence>
<sequence length="183" mass="20897">MHRNKKILLLSHCIFNVNSKVNKIANYGGCLQELVTPLIQKGYGFIQLPCPELLSYGVKRWGQVKQQFDTPYFRKHCETLLEPIIQQLLDYTNNNYEISGCIGVDGSPSCGINHTCKACNWEGEIDENFSLENILNSLNKVEEKGVFMEVFENLLIENRLHLDFYAINEANPTASVQNILKEL</sequence>
<evidence type="ECO:0008006" key="3">
    <source>
        <dbReference type="Google" id="ProtNLM"/>
    </source>
</evidence>
<dbReference type="Proteomes" id="UP000233248">
    <property type="component" value="Unassembled WGS sequence"/>
</dbReference>